<organism evidence="1">
    <name type="scientific">Micrurus corallinus</name>
    <name type="common">Brazilian coral snake</name>
    <dbReference type="NCBI Taxonomy" id="54390"/>
    <lineage>
        <taxon>Eukaryota</taxon>
        <taxon>Metazoa</taxon>
        <taxon>Chordata</taxon>
        <taxon>Craniata</taxon>
        <taxon>Vertebrata</taxon>
        <taxon>Euteleostomi</taxon>
        <taxon>Lepidosauria</taxon>
        <taxon>Squamata</taxon>
        <taxon>Bifurcata</taxon>
        <taxon>Unidentata</taxon>
        <taxon>Episquamata</taxon>
        <taxon>Toxicofera</taxon>
        <taxon>Serpentes</taxon>
        <taxon>Colubroidea</taxon>
        <taxon>Elapidae</taxon>
        <taxon>Elapinae</taxon>
        <taxon>Micrurus</taxon>
    </lineage>
</organism>
<protein>
    <submittedName>
        <fullName evidence="1">Uncharacterized protein</fullName>
    </submittedName>
</protein>
<name>A0A2D4EM99_MICCO</name>
<evidence type="ECO:0000313" key="1">
    <source>
        <dbReference type="EMBL" id="LAA36373.1"/>
    </source>
</evidence>
<reference evidence="1" key="2">
    <citation type="submission" date="2017-11" db="EMBL/GenBank/DDBJ databases">
        <title>Coralsnake Venomics: Analyses of Venom Gland Transcriptomes and Proteomes of Six Brazilian Taxa.</title>
        <authorList>
            <person name="Aird S.D."/>
            <person name="Jorge da Silva N."/>
            <person name="Qiu L."/>
            <person name="Villar-Briones A."/>
            <person name="Aparecida-Saddi V."/>
            <person name="Campos-Telles M.P."/>
            <person name="Grau M."/>
            <person name="Mikheyev A.S."/>
        </authorList>
    </citation>
    <scope>NUCLEOTIDE SEQUENCE</scope>
    <source>
        <tissue evidence="1">Venom_gland</tissue>
    </source>
</reference>
<dbReference type="AlphaFoldDB" id="A0A2D4EM99"/>
<dbReference type="EMBL" id="IACJ01001252">
    <property type="protein sequence ID" value="LAA36373.1"/>
    <property type="molecule type" value="Transcribed_RNA"/>
</dbReference>
<sequence>MTSLVQCNTCFTAVFRNTLFKLGYCPLRKKITSLHGQITYLESLRCALQAEIRCPIQPSIELPCYQPPLPQRSYRKRAVWTTAGAVDHKRKAFAVSQITDTVPLLTLIGTLK</sequence>
<accession>A0A2D4EM99</accession>
<reference evidence="1" key="1">
    <citation type="submission" date="2017-07" db="EMBL/GenBank/DDBJ databases">
        <authorList>
            <person name="Mikheyev A."/>
            <person name="Grau M."/>
        </authorList>
    </citation>
    <scope>NUCLEOTIDE SEQUENCE</scope>
    <source>
        <tissue evidence="1">Venom_gland</tissue>
    </source>
</reference>
<proteinExistence type="predicted"/>